<evidence type="ECO:0000256" key="8">
    <source>
        <dbReference type="RuleBase" id="RU364100"/>
    </source>
</evidence>
<dbReference type="Proteomes" id="UP000033531">
    <property type="component" value="Unassembled WGS sequence"/>
</dbReference>
<keyword evidence="6" id="KW-0238">DNA-binding</keyword>
<evidence type="ECO:0000313" key="9">
    <source>
        <dbReference type="EMBL" id="KJY55681.1"/>
    </source>
</evidence>
<dbReference type="PATRIC" id="fig|1218507.3.peg.1723"/>
<dbReference type="AlphaFoldDB" id="A0A0F4LDQ1"/>
<keyword evidence="3" id="KW-0227">DNA damage</keyword>
<evidence type="ECO:0000256" key="4">
    <source>
        <dbReference type="ARBA" id="ARBA00022801"/>
    </source>
</evidence>
<evidence type="ECO:0000313" key="10">
    <source>
        <dbReference type="Proteomes" id="UP000033531"/>
    </source>
</evidence>
<dbReference type="OrthoDB" id="9782620at2"/>
<dbReference type="PANTHER" id="PTHR13604:SF0">
    <property type="entry name" value="ABASIC SITE PROCESSING PROTEIN HMCES"/>
    <property type="match status" value="1"/>
</dbReference>
<dbReference type="PANTHER" id="PTHR13604">
    <property type="entry name" value="DC12-RELATED"/>
    <property type="match status" value="1"/>
</dbReference>
<comment type="caution">
    <text evidence="9">The sequence shown here is derived from an EMBL/GenBank/DDBJ whole genome shotgun (WGS) entry which is preliminary data.</text>
</comment>
<dbReference type="STRING" id="1218507.JF74_15300"/>
<gene>
    <name evidence="9" type="ORF">JF74_15300</name>
</gene>
<name>A0A0F4LDQ1_9LACO</name>
<dbReference type="Pfam" id="PF02586">
    <property type="entry name" value="SRAP"/>
    <property type="match status" value="1"/>
</dbReference>
<protein>
    <recommendedName>
        <fullName evidence="8">Abasic site processing protein</fullName>
        <ecNumber evidence="8">3.4.-.-</ecNumber>
    </recommendedName>
</protein>
<evidence type="ECO:0000256" key="1">
    <source>
        <dbReference type="ARBA" id="ARBA00008136"/>
    </source>
</evidence>
<keyword evidence="7" id="KW-0456">Lyase</keyword>
<evidence type="ECO:0000256" key="6">
    <source>
        <dbReference type="ARBA" id="ARBA00023125"/>
    </source>
</evidence>
<dbReference type="EMBL" id="JXLI01000013">
    <property type="protein sequence ID" value="KJY55681.1"/>
    <property type="molecule type" value="Genomic_DNA"/>
</dbReference>
<proteinExistence type="inferred from homology"/>
<dbReference type="SUPFAM" id="SSF143081">
    <property type="entry name" value="BB1717-like"/>
    <property type="match status" value="1"/>
</dbReference>
<dbReference type="GO" id="GO:0006508">
    <property type="term" value="P:proteolysis"/>
    <property type="evidence" value="ECO:0007669"/>
    <property type="project" value="UniProtKB-KW"/>
</dbReference>
<evidence type="ECO:0000256" key="7">
    <source>
        <dbReference type="ARBA" id="ARBA00023239"/>
    </source>
</evidence>
<comment type="similarity">
    <text evidence="1 8">Belongs to the SOS response-associated peptidase family.</text>
</comment>
<keyword evidence="4 8" id="KW-0378">Hydrolase</keyword>
<sequence length="201" mass="23416">MCNQFQLPSLAEIKKYLANDLNLPLIEPASNLPQNQNIFPQGIAPVLVYSDNQLQLLPKTWGYPSPFDHKKVVFNARVERFFEEKRSMWDSSFAKSRCIIIAKQFFESGHETYLGKNNHHYHERFSFKNANASLTLIAGIYQKDHFSMVTTKPNASYAQIHDRMPLVIQADELRQWLFQNFSSLVDRNQLKLDSVKMPHKK</sequence>
<dbReference type="GO" id="GO:0106300">
    <property type="term" value="P:protein-DNA covalent cross-linking repair"/>
    <property type="evidence" value="ECO:0007669"/>
    <property type="project" value="InterPro"/>
</dbReference>
<dbReference type="HOGENOM" id="CLU_035990_6_3_9"/>
<evidence type="ECO:0000256" key="2">
    <source>
        <dbReference type="ARBA" id="ARBA00022670"/>
    </source>
</evidence>
<dbReference type="GO" id="GO:0008233">
    <property type="term" value="F:peptidase activity"/>
    <property type="evidence" value="ECO:0007669"/>
    <property type="project" value="UniProtKB-KW"/>
</dbReference>
<dbReference type="RefSeq" id="WP_046325461.1">
    <property type="nucleotide sequence ID" value="NZ_JBHTMT010000004.1"/>
</dbReference>
<reference evidence="9 10" key="1">
    <citation type="submission" date="2015-01" db="EMBL/GenBank/DDBJ databases">
        <title>Comparative genomics of the lactic acid bacteria isolated from the honey bee gut.</title>
        <authorList>
            <person name="Ellegaard K.M."/>
            <person name="Tamarit D."/>
            <person name="Javelind E."/>
            <person name="Olofsson T."/>
            <person name="Andersson S.G."/>
            <person name="Vasquez A."/>
        </authorList>
    </citation>
    <scope>NUCLEOTIDE SEQUENCE [LARGE SCALE GENOMIC DNA]</scope>
    <source>
        <strain evidence="9 10">Hma8</strain>
    </source>
</reference>
<dbReference type="InterPro" id="IPR036590">
    <property type="entry name" value="SRAP-like"/>
</dbReference>
<evidence type="ECO:0000256" key="3">
    <source>
        <dbReference type="ARBA" id="ARBA00022763"/>
    </source>
</evidence>
<keyword evidence="2 8" id="KW-0645">Protease</keyword>
<dbReference type="Gene3D" id="3.90.1680.10">
    <property type="entry name" value="SOS response associated peptidase-like"/>
    <property type="match status" value="1"/>
</dbReference>
<accession>A0A0F4LDQ1</accession>
<dbReference type="GO" id="GO:0003697">
    <property type="term" value="F:single-stranded DNA binding"/>
    <property type="evidence" value="ECO:0007669"/>
    <property type="project" value="InterPro"/>
</dbReference>
<dbReference type="InterPro" id="IPR003738">
    <property type="entry name" value="SRAP"/>
</dbReference>
<evidence type="ECO:0000256" key="5">
    <source>
        <dbReference type="ARBA" id="ARBA00023124"/>
    </source>
</evidence>
<dbReference type="EC" id="3.4.-.-" evidence="8"/>
<organism evidence="9 10">
    <name type="scientific">Lactobacillus melliventris</name>
    <dbReference type="NCBI Taxonomy" id="1218507"/>
    <lineage>
        <taxon>Bacteria</taxon>
        <taxon>Bacillati</taxon>
        <taxon>Bacillota</taxon>
        <taxon>Bacilli</taxon>
        <taxon>Lactobacillales</taxon>
        <taxon>Lactobacillaceae</taxon>
        <taxon>Lactobacillus</taxon>
    </lineage>
</organism>
<keyword evidence="5" id="KW-0190">Covalent protein-DNA linkage</keyword>
<dbReference type="GO" id="GO:0016829">
    <property type="term" value="F:lyase activity"/>
    <property type="evidence" value="ECO:0007669"/>
    <property type="project" value="UniProtKB-KW"/>
</dbReference>